<proteinExistence type="predicted"/>
<dbReference type="SUPFAM" id="SSF50475">
    <property type="entry name" value="FMN-binding split barrel"/>
    <property type="match status" value="1"/>
</dbReference>
<dbReference type="Gene3D" id="3.20.180.10">
    <property type="entry name" value="PNP-oxidase-like"/>
    <property type="match status" value="1"/>
</dbReference>
<dbReference type="AlphaFoldDB" id="A0A977KVV8"/>
<feature type="domain" description="DUF2470" evidence="1">
    <location>
        <begin position="10"/>
        <end position="85"/>
    </location>
</feature>
<gene>
    <name evidence="2" type="ORF">KA717_36595</name>
</gene>
<dbReference type="EMBL" id="CP073041">
    <property type="protein sequence ID" value="UXE60901.1"/>
    <property type="molecule type" value="Genomic_DNA"/>
</dbReference>
<sequence>MADPLTPTISDRICKHMNEDHAEAVVLYAQVFGDRPQTEKAQMVAVDPQGMDLSIEVQETMEMLRIPFDHVLQDSEDAHQTLIAMVRQARTRPLQNEKQATH</sequence>
<evidence type="ECO:0000313" key="2">
    <source>
        <dbReference type="EMBL" id="UXE60901.1"/>
    </source>
</evidence>
<dbReference type="Proteomes" id="UP001065613">
    <property type="component" value="Chromosome"/>
</dbReference>
<dbReference type="InterPro" id="IPR019595">
    <property type="entry name" value="DUF2470"/>
</dbReference>
<accession>A0A977KVV8</accession>
<dbReference type="KEGG" id="wna:KA717_36595"/>
<dbReference type="PANTHER" id="PTHR37783:SF1">
    <property type="entry name" value="MEMBRANE PROTEIN, PUTATIVE (AFU_ORTHOLOGUE AFUA_1G04315)-RELATED"/>
    <property type="match status" value="1"/>
</dbReference>
<dbReference type="PANTHER" id="PTHR37783">
    <property type="entry name" value="MEMBRANE PROTEIN, PUTATIVE (AFU_ORTHOLOGUE AFUA_1G04315)-RELATED"/>
    <property type="match status" value="1"/>
</dbReference>
<protein>
    <submittedName>
        <fullName evidence="2">DUF2470 domain-containing protein</fullName>
    </submittedName>
</protein>
<evidence type="ECO:0000259" key="1">
    <source>
        <dbReference type="Pfam" id="PF10615"/>
    </source>
</evidence>
<reference evidence="2" key="1">
    <citation type="submission" date="2021-04" db="EMBL/GenBank/DDBJ databases">
        <title>Genome sequence of Woronichinia naegeliana from Washington state freshwater lake bloom.</title>
        <authorList>
            <person name="Dreher T.W."/>
        </authorList>
    </citation>
    <scope>NUCLEOTIDE SEQUENCE</scope>
    <source>
        <strain evidence="2">WA131</strain>
    </source>
</reference>
<dbReference type="Pfam" id="PF10615">
    <property type="entry name" value="DUF2470"/>
    <property type="match status" value="1"/>
</dbReference>
<name>A0A977KVV8_9CYAN</name>
<organism evidence="2">
    <name type="scientific">Woronichinia naegeliana WA131</name>
    <dbReference type="NCBI Taxonomy" id="2824559"/>
    <lineage>
        <taxon>Bacteria</taxon>
        <taxon>Bacillati</taxon>
        <taxon>Cyanobacteriota</taxon>
        <taxon>Cyanophyceae</taxon>
        <taxon>Synechococcales</taxon>
        <taxon>Coelosphaeriaceae</taxon>
        <taxon>Woronichinia</taxon>
    </lineage>
</organism>
<dbReference type="InterPro" id="IPR037119">
    <property type="entry name" value="Haem_oxidase_HugZ-like_sf"/>
</dbReference>